<evidence type="ECO:0000259" key="10">
    <source>
        <dbReference type="Pfam" id="PF02225"/>
    </source>
</evidence>
<dbReference type="SUPFAM" id="SSF52743">
    <property type="entry name" value="Subtilisin-like"/>
    <property type="match status" value="1"/>
</dbReference>
<dbReference type="AlphaFoldDB" id="A0A845URV2"/>
<dbReference type="InterPro" id="IPR003137">
    <property type="entry name" value="PA_domain"/>
</dbReference>
<comment type="caution">
    <text evidence="11">The sequence shown here is derived from an EMBL/GenBank/DDBJ whole genome shotgun (WGS) entry which is preliminary data.</text>
</comment>
<feature type="domain" description="Peptidase S8/S53" evidence="9">
    <location>
        <begin position="159"/>
        <end position="594"/>
    </location>
</feature>
<feature type="active site" description="Charge relay system" evidence="6 7">
    <location>
        <position position="168"/>
    </location>
</feature>
<evidence type="ECO:0000256" key="2">
    <source>
        <dbReference type="ARBA" id="ARBA00022670"/>
    </source>
</evidence>
<evidence type="ECO:0000256" key="4">
    <source>
        <dbReference type="ARBA" id="ARBA00022801"/>
    </source>
</evidence>
<dbReference type="InterPro" id="IPR015500">
    <property type="entry name" value="Peptidase_S8_subtilisin-rel"/>
</dbReference>
<dbReference type="GO" id="GO:0004252">
    <property type="term" value="F:serine-type endopeptidase activity"/>
    <property type="evidence" value="ECO:0007669"/>
    <property type="project" value="UniProtKB-UniRule"/>
</dbReference>
<dbReference type="GO" id="GO:0006508">
    <property type="term" value="P:proteolysis"/>
    <property type="evidence" value="ECO:0007669"/>
    <property type="project" value="UniProtKB-KW"/>
</dbReference>
<keyword evidence="1" id="KW-0964">Secreted</keyword>
<keyword evidence="2 7" id="KW-0645">Protease</keyword>
<dbReference type="InterPro" id="IPR045051">
    <property type="entry name" value="SBT"/>
</dbReference>
<dbReference type="Proteomes" id="UP000484885">
    <property type="component" value="Unassembled WGS sequence"/>
</dbReference>
<dbReference type="InterPro" id="IPR000209">
    <property type="entry name" value="Peptidase_S8/S53_dom"/>
</dbReference>
<feature type="active site" description="Charge relay system" evidence="6 7">
    <location>
        <position position="242"/>
    </location>
</feature>
<dbReference type="Gene3D" id="3.50.30.30">
    <property type="match status" value="1"/>
</dbReference>
<evidence type="ECO:0000313" key="12">
    <source>
        <dbReference type="Proteomes" id="UP000484885"/>
    </source>
</evidence>
<proteinExistence type="inferred from homology"/>
<evidence type="ECO:0000256" key="7">
    <source>
        <dbReference type="PROSITE-ProRule" id="PRU01240"/>
    </source>
</evidence>
<keyword evidence="3" id="KW-0732">Signal</keyword>
<protein>
    <submittedName>
        <fullName evidence="11">S8 family serine peptidase</fullName>
    </submittedName>
</protein>
<dbReference type="Pfam" id="PF02225">
    <property type="entry name" value="PA"/>
    <property type="match status" value="1"/>
</dbReference>
<sequence length="1071" mass="112442">MLAAEVVGVPGPAKNPATALGEQRYIVRFVEAPVASYRGGVPGLRATAPPPGTGQRLDVDSDAARAYRNWLARQQQAHLDALSNRVRRTIRPERAHQWAINAVTVRLNPAEAAELARFEQVAHIERDRALPLTTDYGPEWIGADQLWEGISAATAGERGEGIVVGILDTGINFGHPSFAATTEDGYTHTNPLGSGNYLGWCDPENLNYDASYACNDKLIGAWDFADAAWEEESDGPEDNQGHGSHVAATVAGNPLSSATVQAPTVSLSSAISGVAPQANLIAYDVCAELCRTSDVVAALDQAIKDGVDVVNESIGIGGDIFRGAKQQAYLGVLDAGIMAVRAAGNSGPGARSVDTEPVWTASVAAASHPRAYINRLVDFSGGDDALGDITGASLTSGYGPAPIVDAADAGDAQCLDAFPAETWNGEIVICTRGEIGRVQKGDNVAAGGAGGLILVDDGSGLVADAHVLPAVHITAEDGQALRQWLATGSNHQGAIAGTTITADADTADVLAGFSSRGPLNVDVIKPDMTAPGVAILAAVAADGGNPETYGVYSGTSMASPHVAGAAALLRAIHPTWTPSEIRSALMGTALPDAVRTETLAEANPFDGGSGRIDVERAARSGLLMNESVVDFAAADPTTGGDPRTLNLPSLQDAACGRQCSWRRSVRSALGQSVDWSVSYQGDGEVAISPSSFTLGPGQERSLQIDADLSRVDQDAWQFGRLAFENQAEGVPGFTMPLAAFSASADTALEFEQTVDRAAARPGDELVYGFRIAPFFSGDYRLSDPLPEGVTLDETSLSAGMSFDAVSRTVRWSGSMDGGALVLGSTDNPPVSTYQSLADFGVDAFPVPDNMCDEGGVLINGLDFRFQGRAYSELIWSVNGALEPGRESLSAVSANNQSLPNPQLPALIAPMWTDMIVCDSGALRVAIVPLDSNEFYVFEWDQVPLFDPLANAEPLSFQVWIEKGGENFWFVYGNVILGDWDEMTVGAQFAGGSLGELLYFNGAGTLPASGDVLGGGSSVDSQNLEFSVQTDADRTGLIINEALLEDESGRSDSLRTWTQVELPLFYDRFEQP</sequence>
<keyword evidence="12" id="KW-1185">Reference proteome</keyword>
<keyword evidence="5 7" id="KW-0720">Serine protease</keyword>
<evidence type="ECO:0000313" key="11">
    <source>
        <dbReference type="EMBL" id="NDY94297.1"/>
    </source>
</evidence>
<name>A0A845URV2_9GAMM</name>
<evidence type="ECO:0000256" key="3">
    <source>
        <dbReference type="ARBA" id="ARBA00022729"/>
    </source>
</evidence>
<dbReference type="PROSITE" id="PS51892">
    <property type="entry name" value="SUBTILASE"/>
    <property type="match status" value="1"/>
</dbReference>
<dbReference type="PROSITE" id="PS00138">
    <property type="entry name" value="SUBTILASE_SER"/>
    <property type="match status" value="1"/>
</dbReference>
<feature type="active site" description="Charge relay system" evidence="6 7">
    <location>
        <position position="556"/>
    </location>
</feature>
<dbReference type="RefSeq" id="WP_164209148.1">
    <property type="nucleotide sequence ID" value="NZ_JAAGSC010000023.1"/>
</dbReference>
<dbReference type="InterPro" id="IPR046450">
    <property type="entry name" value="PA_dom_sf"/>
</dbReference>
<dbReference type="EMBL" id="JAAGSC010000023">
    <property type="protein sequence ID" value="NDY94297.1"/>
    <property type="molecule type" value="Genomic_DNA"/>
</dbReference>
<dbReference type="SUPFAM" id="SSF52025">
    <property type="entry name" value="PA domain"/>
    <property type="match status" value="1"/>
</dbReference>
<dbReference type="InterPro" id="IPR023828">
    <property type="entry name" value="Peptidase_S8_Ser-AS"/>
</dbReference>
<evidence type="ECO:0000256" key="5">
    <source>
        <dbReference type="ARBA" id="ARBA00022825"/>
    </source>
</evidence>
<gene>
    <name evidence="11" type="ORF">G3I74_00940</name>
</gene>
<evidence type="ECO:0000256" key="6">
    <source>
        <dbReference type="PIRSR" id="PIRSR615500-1"/>
    </source>
</evidence>
<dbReference type="InterPro" id="IPR036852">
    <property type="entry name" value="Peptidase_S8/S53_dom_sf"/>
</dbReference>
<feature type="domain" description="PA" evidence="10">
    <location>
        <begin position="402"/>
        <end position="481"/>
    </location>
</feature>
<dbReference type="Pfam" id="PF00082">
    <property type="entry name" value="Peptidase_S8"/>
    <property type="match status" value="1"/>
</dbReference>
<dbReference type="PANTHER" id="PTHR10795">
    <property type="entry name" value="PROPROTEIN CONVERTASE SUBTILISIN/KEXIN"/>
    <property type="match status" value="1"/>
</dbReference>
<dbReference type="Gene3D" id="3.40.50.200">
    <property type="entry name" value="Peptidase S8/S53 domain"/>
    <property type="match status" value="1"/>
</dbReference>
<organism evidence="11 12">
    <name type="scientific">Wenzhouxiangella limi</name>
    <dbReference type="NCBI Taxonomy" id="2707351"/>
    <lineage>
        <taxon>Bacteria</taxon>
        <taxon>Pseudomonadati</taxon>
        <taxon>Pseudomonadota</taxon>
        <taxon>Gammaproteobacteria</taxon>
        <taxon>Chromatiales</taxon>
        <taxon>Wenzhouxiangellaceae</taxon>
        <taxon>Wenzhouxiangella</taxon>
    </lineage>
</organism>
<evidence type="ECO:0000259" key="9">
    <source>
        <dbReference type="Pfam" id="PF00082"/>
    </source>
</evidence>
<keyword evidence="4 7" id="KW-0378">Hydrolase</keyword>
<dbReference type="InterPro" id="IPR023827">
    <property type="entry name" value="Peptidase_S8_Asp-AS"/>
</dbReference>
<evidence type="ECO:0000256" key="1">
    <source>
        <dbReference type="ARBA" id="ARBA00022525"/>
    </source>
</evidence>
<dbReference type="CDD" id="cd02120">
    <property type="entry name" value="PA_subtilisin_like"/>
    <property type="match status" value="1"/>
</dbReference>
<dbReference type="PRINTS" id="PR00723">
    <property type="entry name" value="SUBTILISIN"/>
</dbReference>
<dbReference type="PROSITE" id="PS00136">
    <property type="entry name" value="SUBTILASE_ASP"/>
    <property type="match status" value="1"/>
</dbReference>
<evidence type="ECO:0000256" key="8">
    <source>
        <dbReference type="RuleBase" id="RU003355"/>
    </source>
</evidence>
<comment type="similarity">
    <text evidence="7 8">Belongs to the peptidase S8 family.</text>
</comment>
<accession>A0A845URV2</accession>
<reference evidence="11 12" key="1">
    <citation type="submission" date="2020-02" db="EMBL/GenBank/DDBJ databases">
        <authorList>
            <person name="Zhang X.-Y."/>
        </authorList>
    </citation>
    <scope>NUCLEOTIDE SEQUENCE [LARGE SCALE GENOMIC DNA]</scope>
    <source>
        <strain evidence="11 12">C33</strain>
    </source>
</reference>